<dbReference type="PANTHER" id="PTHR12756:SF12">
    <property type="entry name" value="CYTOSOLIC CARBOXYPEPTIDASE-LIKE PROTEIN 5"/>
    <property type="match status" value="1"/>
</dbReference>
<sequence>MKELVGNFIFDSNFDNGNLHKVIEVEEFQPIVNDSKLLNKHEFQDIIASIKDTRVRTLSIQDHINLHKKELYSKSEYAHVKRYCLWTKPDAYDSGVNVKNRTWFYFSVKECSPVMNNSTKSKIIKDRKKNDSLSVLDLSLASINSDNNLLFQEDKKENKISNNNNNNNNNGNESSHWTILQFRIMNLNNVIRLFIAGLRPVWCSSENRKWKKISKAPLYEKVDTGLQVTFEVTIPPQNNGRKINLYYNDEDNVNSLNYDESQKKDYNNYIKNILIHSNSSTKKSLMINPKYFWDHLLEDENNSELKFNYTDIYFNHRVLIRTGSNLNLDLITISSTKSMIRDEYEELNVKNIFPNQMEKKIQMFNYSKVQTASTIDEIIRNKKLQYNQSKKKIIFISARVHPGEVVSSYIVDGIIEYLMRENDVRAKLLRDKFVFKIVPMLNPEGVITDKNGYNLNRVYKNPDENLHPTIWAVKKYIDYLSTIADIEYYIDFHGHANKFGYFTFGNHFFKYPFSNYGENAESSSRFLNDFISQTQSYVFAKLCSLNNKHFSILNCDFSNKNMDLYKSKPLLFSKVINPLSNLSKRDTIDDNKSNPKSQSYDETVNNIEDNNNSTENHEFSTKEEEINKTNNNDKSYQNENKNLESYIPHSKIGSGRVTMYREFGIKHAYTIEANYFCSKDIHEITASEDASCSSPIPLSRNTYIKPYSINTMMSMGHGILTSILEMNYKYINSDYNSRKWSRLATSPLRNLDNVTSWAIEQSEQLLRYTCREYITPKFKDLVQYLLSNKRFNEDSQGFKNIKLLKEAKDKINNSSHNKNNSNERIIVDIPRFMNNNVNDNKNNDKDNSNHERKTNIIDNKPIKSIRNKDRIFHQIMYNKPYDLNDISNKKQNQNCQENNTESMKAYNESNNISNNRFILNYSQESQNNQLKNKTDDFTKKKSDSNIKILSFSKVLSEEMERKAQKHKHEFKKTQSESQYLYLLKRHSNKNDKSFLNQEHEKKINNKSFSSFSCNDITQDSKEWSSRTNTNSIFNINKNLEIQDFEKDIQLKRSYSRLLQEQRQNLRTPQTITQNNVYNNIYKISITYKSDNSEKDDTIISNPDETESISYSSRTNNIFNKNISHDDMDYEKKLLLKKFDEQQLEMNDNIYNETADDILFKTASTTVTVTTKKPKKLKKKYKKRSNKSRNSINNSSNDFYIKEKENKDVFKIKKAIKKLSNKNIKVTDSMESLDSFNSNSDNISIKKVHSSSKLKKKSKKKKSKIKKRKERILVE</sequence>
<feature type="compositionally biased region" description="Low complexity" evidence="4">
    <location>
        <begin position="1231"/>
        <end position="1244"/>
    </location>
</feature>
<dbReference type="Proteomes" id="UP000193719">
    <property type="component" value="Unassembled WGS sequence"/>
</dbReference>
<keyword evidence="7" id="KW-1185">Reference proteome</keyword>
<feature type="domain" description="Peptidase M14" evidence="5">
    <location>
        <begin position="343"/>
        <end position="727"/>
    </location>
</feature>
<dbReference type="Gene3D" id="3.40.630.10">
    <property type="entry name" value="Zn peptidases"/>
    <property type="match status" value="1"/>
</dbReference>
<dbReference type="Pfam" id="PF00246">
    <property type="entry name" value="Peptidase_M14"/>
    <property type="match status" value="1"/>
</dbReference>
<dbReference type="GO" id="GO:0004181">
    <property type="term" value="F:metallocarboxypeptidase activity"/>
    <property type="evidence" value="ECO:0007669"/>
    <property type="project" value="InterPro"/>
</dbReference>
<feature type="compositionally biased region" description="Basic residues" evidence="4">
    <location>
        <begin position="1245"/>
        <end position="1274"/>
    </location>
</feature>
<dbReference type="SUPFAM" id="SSF53187">
    <property type="entry name" value="Zn-dependent exopeptidases"/>
    <property type="match status" value="1"/>
</dbReference>
<dbReference type="STRING" id="1754191.A0A1Y1UZT3"/>
<dbReference type="AlphaFoldDB" id="A0A1Y1UZT3"/>
<gene>
    <name evidence="6" type="ORF">BCR36DRAFT_406546</name>
</gene>
<evidence type="ECO:0000256" key="4">
    <source>
        <dbReference type="SAM" id="MobiDB-lite"/>
    </source>
</evidence>
<evidence type="ECO:0000256" key="3">
    <source>
        <dbReference type="PROSITE-ProRule" id="PRU01379"/>
    </source>
</evidence>
<feature type="compositionally biased region" description="Basic and acidic residues" evidence="4">
    <location>
        <begin position="615"/>
        <end position="627"/>
    </location>
</feature>
<evidence type="ECO:0000256" key="1">
    <source>
        <dbReference type="ARBA" id="ARBA00001947"/>
    </source>
</evidence>
<comment type="caution">
    <text evidence="6">The sequence shown here is derived from an EMBL/GenBank/DDBJ whole genome shotgun (WGS) entry which is preliminary data.</text>
</comment>
<dbReference type="OrthoDB" id="10253041at2759"/>
<dbReference type="EMBL" id="MCFH01000047">
    <property type="protein sequence ID" value="ORX44214.1"/>
    <property type="molecule type" value="Genomic_DNA"/>
</dbReference>
<dbReference type="PANTHER" id="PTHR12756">
    <property type="entry name" value="CYTOSOLIC CARBOXYPEPTIDASE"/>
    <property type="match status" value="1"/>
</dbReference>
<feature type="region of interest" description="Disordered" evidence="4">
    <location>
        <begin position="836"/>
        <end position="856"/>
    </location>
</feature>
<protein>
    <recommendedName>
        <fullName evidence="5">Peptidase M14 domain-containing protein</fullName>
    </recommendedName>
</protein>
<feature type="region of interest" description="Disordered" evidence="4">
    <location>
        <begin position="1229"/>
        <end position="1274"/>
    </location>
</feature>
<dbReference type="InterPro" id="IPR050821">
    <property type="entry name" value="Cytosolic_carboxypeptidase"/>
</dbReference>
<feature type="region of interest" description="Disordered" evidence="4">
    <location>
        <begin position="1174"/>
        <end position="1194"/>
    </location>
</feature>
<dbReference type="GO" id="GO:0006508">
    <property type="term" value="P:proteolysis"/>
    <property type="evidence" value="ECO:0007669"/>
    <property type="project" value="InterPro"/>
</dbReference>
<feature type="active site" description="Proton donor/acceptor" evidence="3">
    <location>
        <position position="672"/>
    </location>
</feature>
<reference evidence="6 7" key="2">
    <citation type="submission" date="2016-08" db="EMBL/GenBank/DDBJ databases">
        <title>Pervasive Adenine N6-methylation of Active Genes in Fungi.</title>
        <authorList>
            <consortium name="DOE Joint Genome Institute"/>
            <person name="Mondo S.J."/>
            <person name="Dannebaum R.O."/>
            <person name="Kuo R.C."/>
            <person name="Labutti K."/>
            <person name="Haridas S."/>
            <person name="Kuo A."/>
            <person name="Salamov A."/>
            <person name="Ahrendt S.R."/>
            <person name="Lipzen A."/>
            <person name="Sullivan W."/>
            <person name="Andreopoulos W.B."/>
            <person name="Clum A."/>
            <person name="Lindquist E."/>
            <person name="Daum C."/>
            <person name="Ramamoorthy G.K."/>
            <person name="Gryganskyi A."/>
            <person name="Culley D."/>
            <person name="Magnuson J.K."/>
            <person name="James T.Y."/>
            <person name="O'Malley M.A."/>
            <person name="Stajich J.E."/>
            <person name="Spatafora J.W."/>
            <person name="Visel A."/>
            <person name="Grigoriev I.V."/>
        </authorList>
    </citation>
    <scope>NUCLEOTIDE SEQUENCE [LARGE SCALE GENOMIC DNA]</scope>
    <source>
        <strain evidence="7">finn</strain>
    </source>
</reference>
<evidence type="ECO:0000256" key="2">
    <source>
        <dbReference type="ARBA" id="ARBA00005988"/>
    </source>
</evidence>
<feature type="compositionally biased region" description="Basic residues" evidence="4">
    <location>
        <begin position="1174"/>
        <end position="1186"/>
    </location>
</feature>
<organism evidence="6 7">
    <name type="scientific">Piromyces finnis</name>
    <dbReference type="NCBI Taxonomy" id="1754191"/>
    <lineage>
        <taxon>Eukaryota</taxon>
        <taxon>Fungi</taxon>
        <taxon>Fungi incertae sedis</taxon>
        <taxon>Chytridiomycota</taxon>
        <taxon>Chytridiomycota incertae sedis</taxon>
        <taxon>Neocallimastigomycetes</taxon>
        <taxon>Neocallimastigales</taxon>
        <taxon>Neocallimastigaceae</taxon>
        <taxon>Piromyces</taxon>
    </lineage>
</organism>
<comment type="cofactor">
    <cofactor evidence="1">
        <name>Zn(2+)</name>
        <dbReference type="ChEBI" id="CHEBI:29105"/>
    </cofactor>
</comment>
<dbReference type="PROSITE" id="PS52035">
    <property type="entry name" value="PEPTIDASE_M14"/>
    <property type="match status" value="1"/>
</dbReference>
<evidence type="ECO:0000313" key="6">
    <source>
        <dbReference type="EMBL" id="ORX44214.1"/>
    </source>
</evidence>
<reference evidence="6 7" key="1">
    <citation type="submission" date="2016-08" db="EMBL/GenBank/DDBJ databases">
        <title>Genomes of anaerobic fungi encode conserved fungal cellulosomes for biomass hydrolysis.</title>
        <authorList>
            <consortium name="DOE Joint Genome Institute"/>
            <person name="Haitjema C.H."/>
            <person name="Gilmore S.P."/>
            <person name="Henske J.K."/>
            <person name="Solomon K.V."/>
            <person name="De Groot R."/>
            <person name="Kuo A."/>
            <person name="Mondo S.J."/>
            <person name="Salamov A.A."/>
            <person name="Labutti K."/>
            <person name="Zhao Z."/>
            <person name="Chiniquy J."/>
            <person name="Barry K."/>
            <person name="Brewer H.M."/>
            <person name="Purvine S.O."/>
            <person name="Wright A.T."/>
            <person name="Boxma B."/>
            <person name="Van Alen T."/>
            <person name="Hackstein J.H."/>
            <person name="Baker S.E."/>
            <person name="Grigoriev I.V."/>
            <person name="O'Malley M.A."/>
        </authorList>
    </citation>
    <scope>NUCLEOTIDE SEQUENCE [LARGE SCALE GENOMIC DNA]</scope>
    <source>
        <strain evidence="7">finn</strain>
    </source>
</reference>
<feature type="compositionally biased region" description="Basic and acidic residues" evidence="4">
    <location>
        <begin position="584"/>
        <end position="593"/>
    </location>
</feature>
<proteinExistence type="inferred from homology"/>
<evidence type="ECO:0000313" key="7">
    <source>
        <dbReference type="Proteomes" id="UP000193719"/>
    </source>
</evidence>
<dbReference type="GO" id="GO:0008270">
    <property type="term" value="F:zinc ion binding"/>
    <property type="evidence" value="ECO:0007669"/>
    <property type="project" value="InterPro"/>
</dbReference>
<comment type="similarity">
    <text evidence="2 3">Belongs to the peptidase M14 family.</text>
</comment>
<feature type="compositionally biased region" description="Low complexity" evidence="4">
    <location>
        <begin position="601"/>
        <end position="614"/>
    </location>
</feature>
<feature type="compositionally biased region" description="Basic and acidic residues" evidence="4">
    <location>
        <begin position="841"/>
        <end position="855"/>
    </location>
</feature>
<accession>A0A1Y1UZT3</accession>
<evidence type="ECO:0000259" key="5">
    <source>
        <dbReference type="PROSITE" id="PS52035"/>
    </source>
</evidence>
<feature type="region of interest" description="Disordered" evidence="4">
    <location>
        <begin position="584"/>
        <end position="638"/>
    </location>
</feature>
<dbReference type="InterPro" id="IPR000834">
    <property type="entry name" value="Peptidase_M14"/>
</dbReference>
<name>A0A1Y1UZT3_9FUNG</name>